<comment type="caution">
    <text evidence="3">The sequence shown here is derived from an EMBL/GenBank/DDBJ whole genome shotgun (WGS) entry which is preliminary data.</text>
</comment>
<keyword evidence="4" id="KW-1185">Reference proteome</keyword>
<dbReference type="InterPro" id="IPR029191">
    <property type="entry name" value="Uds1"/>
</dbReference>
<name>A0A367J6N0_RHIST</name>
<organism evidence="3 4">
    <name type="scientific">Rhizopus stolonifer</name>
    <name type="common">Rhizopus nigricans</name>
    <dbReference type="NCBI Taxonomy" id="4846"/>
    <lineage>
        <taxon>Eukaryota</taxon>
        <taxon>Fungi</taxon>
        <taxon>Fungi incertae sedis</taxon>
        <taxon>Mucoromycota</taxon>
        <taxon>Mucoromycotina</taxon>
        <taxon>Mucoromycetes</taxon>
        <taxon>Mucorales</taxon>
        <taxon>Mucorineae</taxon>
        <taxon>Rhizopodaceae</taxon>
        <taxon>Rhizopus</taxon>
    </lineage>
</organism>
<feature type="coiled-coil region" evidence="1">
    <location>
        <begin position="196"/>
        <end position="238"/>
    </location>
</feature>
<feature type="coiled-coil region" evidence="1">
    <location>
        <begin position="285"/>
        <end position="312"/>
    </location>
</feature>
<sequence length="381" mass="45673">MPYGSFSIRESPSVNMIHEWTVAIQDMWHLKPTEPPERPLDLLTQLLVSQALLDSNRFQILSLDQWTALKSQNSELTERQQHLKHNIRLEKCMQTISPISSNLQLSELQHRWEYVNDKCQEMKEGLLKHTAAVLNRGLTLHIREREEIMERVQDTLTRYEDWERAQCLAQKEKELDLLWKKMSTFAVQRRGWVAERDQYRKELAELGCQTDRIEKEQIESKRLEVRRLETLVQEQSRMIDERDEKISRLQHRPDMREQEWKAHQKKMDCDFDTLMINYDNIITTAADLNSHRMRYEQRIQQLSSKVFELETSLIEEKIQRIRASNLTDLNGEFQKLVSYIQLNHEQKLLQEIQDKLLLKRQLRELQQQTKPIFNSIKVQTE</sequence>
<dbReference type="Pfam" id="PF15456">
    <property type="entry name" value="Uds1"/>
    <property type="match status" value="1"/>
</dbReference>
<evidence type="ECO:0000313" key="4">
    <source>
        <dbReference type="Proteomes" id="UP000253551"/>
    </source>
</evidence>
<gene>
    <name evidence="3" type="ORF">CU098_006440</name>
</gene>
<evidence type="ECO:0000256" key="1">
    <source>
        <dbReference type="SAM" id="Coils"/>
    </source>
</evidence>
<accession>A0A367J6N0</accession>
<feature type="domain" description="Up-regulated during septation protein 1" evidence="2">
    <location>
        <begin position="45"/>
        <end position="94"/>
    </location>
</feature>
<dbReference type="AlphaFoldDB" id="A0A367J6N0"/>
<proteinExistence type="predicted"/>
<evidence type="ECO:0000259" key="2">
    <source>
        <dbReference type="Pfam" id="PF15456"/>
    </source>
</evidence>
<reference evidence="3 4" key="1">
    <citation type="journal article" date="2018" name="G3 (Bethesda)">
        <title>Phylogenetic and Phylogenomic Definition of Rhizopus Species.</title>
        <authorList>
            <person name="Gryganskyi A.P."/>
            <person name="Golan J."/>
            <person name="Dolatabadi S."/>
            <person name="Mondo S."/>
            <person name="Robb S."/>
            <person name="Idnurm A."/>
            <person name="Muszewska A."/>
            <person name="Steczkiewicz K."/>
            <person name="Masonjones S."/>
            <person name="Liao H.L."/>
            <person name="Gajdeczka M.T."/>
            <person name="Anike F."/>
            <person name="Vuek A."/>
            <person name="Anishchenko I.M."/>
            <person name="Voigt K."/>
            <person name="de Hoog G.S."/>
            <person name="Smith M.E."/>
            <person name="Heitman J."/>
            <person name="Vilgalys R."/>
            <person name="Stajich J.E."/>
        </authorList>
    </citation>
    <scope>NUCLEOTIDE SEQUENCE [LARGE SCALE GENOMIC DNA]</scope>
    <source>
        <strain evidence="3 4">LSU 92-RS-03</strain>
    </source>
</reference>
<dbReference type="Proteomes" id="UP000253551">
    <property type="component" value="Unassembled WGS sequence"/>
</dbReference>
<protein>
    <recommendedName>
        <fullName evidence="2">Up-regulated during septation protein 1 domain-containing protein</fullName>
    </recommendedName>
</protein>
<keyword evidence="1" id="KW-0175">Coiled coil</keyword>
<evidence type="ECO:0000313" key="3">
    <source>
        <dbReference type="EMBL" id="RCH85555.1"/>
    </source>
</evidence>
<dbReference type="OrthoDB" id="5569911at2759"/>
<dbReference type="EMBL" id="PJQM01004142">
    <property type="protein sequence ID" value="RCH85555.1"/>
    <property type="molecule type" value="Genomic_DNA"/>
</dbReference>